<dbReference type="KEGG" id="orp:MOP44_17535"/>
<gene>
    <name evidence="1" type="ORF">MOP44_17535</name>
</gene>
<reference evidence="1" key="1">
    <citation type="submission" date="2021-04" db="EMBL/GenBank/DDBJ databases">
        <title>Phylogenetic analysis of Acidobacteriaceae.</title>
        <authorList>
            <person name="Qiu L."/>
            <person name="Zhang Q."/>
        </authorList>
    </citation>
    <scope>NUCLEOTIDE SEQUENCE</scope>
    <source>
        <strain evidence="1">DSM 25168</strain>
    </source>
</reference>
<dbReference type="RefSeq" id="WP_260791552.1">
    <property type="nucleotide sequence ID" value="NZ_CP093313.1"/>
</dbReference>
<evidence type="ECO:0000313" key="1">
    <source>
        <dbReference type="EMBL" id="UWZ82368.1"/>
    </source>
</evidence>
<proteinExistence type="predicted"/>
<protein>
    <submittedName>
        <fullName evidence="1">Uncharacterized protein</fullName>
    </submittedName>
</protein>
<dbReference type="EMBL" id="CP093313">
    <property type="protein sequence ID" value="UWZ82368.1"/>
    <property type="molecule type" value="Genomic_DNA"/>
</dbReference>
<name>A0A9J7BHU4_9BACT</name>
<dbReference type="Proteomes" id="UP001059380">
    <property type="component" value="Chromosome"/>
</dbReference>
<evidence type="ECO:0000313" key="2">
    <source>
        <dbReference type="Proteomes" id="UP001059380"/>
    </source>
</evidence>
<dbReference type="AlphaFoldDB" id="A0A9J7BHU4"/>
<organism evidence="1 2">
    <name type="scientific">Occallatibacter riparius</name>
    <dbReference type="NCBI Taxonomy" id="1002689"/>
    <lineage>
        <taxon>Bacteria</taxon>
        <taxon>Pseudomonadati</taxon>
        <taxon>Acidobacteriota</taxon>
        <taxon>Terriglobia</taxon>
        <taxon>Terriglobales</taxon>
        <taxon>Acidobacteriaceae</taxon>
        <taxon>Occallatibacter</taxon>
    </lineage>
</organism>
<keyword evidence="2" id="KW-1185">Reference proteome</keyword>
<sequence length="62" mass="6784">MESPKLCDRVRVRGEQNRRTYIVISIDEESATVDLVAAAGSTHLLNGVPFSKLIRPGERSGS</sequence>
<accession>A0A9J7BHU4</accession>